<evidence type="ECO:0000256" key="2">
    <source>
        <dbReference type="ARBA" id="ARBA00022741"/>
    </source>
</evidence>
<reference evidence="7 8" key="1">
    <citation type="submission" date="2020-10" db="EMBL/GenBank/DDBJ databases">
        <title>Connecting structure to function with the recovery of over 1000 high-quality activated sludge metagenome-assembled genomes encoding full-length rRNA genes using long-read sequencing.</title>
        <authorList>
            <person name="Singleton C.M."/>
            <person name="Petriglieri F."/>
            <person name="Kristensen J.M."/>
            <person name="Kirkegaard R.H."/>
            <person name="Michaelsen T.Y."/>
            <person name="Andersen M.H."/>
            <person name="Karst S.M."/>
            <person name="Dueholm M.S."/>
            <person name="Nielsen P.H."/>
            <person name="Albertsen M."/>
        </authorList>
    </citation>
    <scope>NUCLEOTIDE SEQUENCE [LARGE SCALE GENOMIC DNA]</scope>
    <source>
        <strain evidence="7">EsbW_18-Q3-R4-48_BATAC.463</strain>
    </source>
</reference>
<gene>
    <name evidence="4" type="primary">ycgR</name>
    <name evidence="7" type="ORF">IPJ38_01285</name>
</gene>
<dbReference type="InterPro" id="IPR012349">
    <property type="entry name" value="Split_barrel_FMN-bd"/>
</dbReference>
<comment type="caution">
    <text evidence="7">The sequence shown here is derived from an EMBL/GenBank/DDBJ whole genome shotgun (WGS) entry which is preliminary data.</text>
</comment>
<dbReference type="Gene3D" id="2.30.110.10">
    <property type="entry name" value="Electron Transport, Fmn-binding Protein, Chain A"/>
    <property type="match status" value="1"/>
</dbReference>
<dbReference type="AlphaFoldDB" id="A0A935JZU9"/>
<name>A0A935JZU9_9RHOO</name>
<dbReference type="Gene3D" id="2.40.10.220">
    <property type="entry name" value="predicted glycosyltransferase like domains"/>
    <property type="match status" value="1"/>
</dbReference>
<comment type="function">
    <text evidence="4">Acts as a flagellar brake, regulating swimming and swarming in a bis-(3'-5') cyclic diguanylic acid (c-di-GMP)-dependent manner. Binds 1 c-di-GMP dimer per subunit. Increasing levels of c-di-GMP lead to decreased motility.</text>
</comment>
<dbReference type="GO" id="GO:0009425">
    <property type="term" value="C:bacterial-type flagellum basal body"/>
    <property type="evidence" value="ECO:0007669"/>
    <property type="project" value="UniProtKB-SubCell"/>
</dbReference>
<keyword evidence="1 4" id="KW-0973">c-di-GMP</keyword>
<accession>A0A935JZU9</accession>
<keyword evidence="7" id="KW-0282">Flagellum</keyword>
<keyword evidence="2 4" id="KW-0547">Nucleotide-binding</keyword>
<evidence type="ECO:0000259" key="5">
    <source>
        <dbReference type="Pfam" id="PF07238"/>
    </source>
</evidence>
<dbReference type="Pfam" id="PF07317">
    <property type="entry name" value="PilZN"/>
    <property type="match status" value="1"/>
</dbReference>
<dbReference type="Pfam" id="PF07238">
    <property type="entry name" value="PilZ"/>
    <property type="match status" value="1"/>
</dbReference>
<dbReference type="HAMAP" id="MF_01457">
    <property type="entry name" value="YcgR"/>
    <property type="match status" value="1"/>
</dbReference>
<evidence type="ECO:0000256" key="1">
    <source>
        <dbReference type="ARBA" id="ARBA00022636"/>
    </source>
</evidence>
<comment type="subcellular location">
    <subcellularLocation>
        <location evidence="4">Bacterial flagellum basal body</location>
    </subcellularLocation>
</comment>
<keyword evidence="7" id="KW-0969">Cilium</keyword>
<dbReference type="GO" id="GO:0071945">
    <property type="term" value="P:regulation of bacterial-type flagellum-dependent cell motility by regulation of motor speed"/>
    <property type="evidence" value="ECO:0007669"/>
    <property type="project" value="UniProtKB-UniRule"/>
</dbReference>
<dbReference type="InterPro" id="IPR009926">
    <property type="entry name" value="T3SS_YcgR_PilZN"/>
</dbReference>
<proteinExistence type="inferred from homology"/>
<dbReference type="GO" id="GO:0071973">
    <property type="term" value="P:bacterial-type flagellum-dependent cell motility"/>
    <property type="evidence" value="ECO:0007669"/>
    <property type="project" value="UniProtKB-UniRule"/>
</dbReference>
<keyword evidence="7" id="KW-0966">Cell projection</keyword>
<comment type="similarity">
    <text evidence="4">Belongs to the YcgR family.</text>
</comment>
<comment type="subunit">
    <text evidence="4">Monomer. Interacts with the flagellar basal bodies.</text>
</comment>
<protein>
    <recommendedName>
        <fullName evidence="4">Flagellar brake protein YcgR</fullName>
    </recommendedName>
    <alternativeName>
        <fullName evidence="4">Cyclic di-GMP binding protein YcgR</fullName>
    </alternativeName>
</protein>
<organism evidence="7 8">
    <name type="scientific">Candidatus Dechloromonas phosphorivorans</name>
    <dbReference type="NCBI Taxonomy" id="2899244"/>
    <lineage>
        <taxon>Bacteria</taxon>
        <taxon>Pseudomonadati</taxon>
        <taxon>Pseudomonadota</taxon>
        <taxon>Betaproteobacteria</taxon>
        <taxon>Rhodocyclales</taxon>
        <taxon>Azonexaceae</taxon>
        <taxon>Dechloromonas</taxon>
    </lineage>
</organism>
<feature type="domain" description="PilZ" evidence="5">
    <location>
        <begin position="132"/>
        <end position="248"/>
    </location>
</feature>
<keyword evidence="3 4" id="KW-0975">Bacterial flagellum</keyword>
<evidence type="ECO:0000259" key="6">
    <source>
        <dbReference type="Pfam" id="PF07317"/>
    </source>
</evidence>
<dbReference type="InterPro" id="IPR023787">
    <property type="entry name" value="T3SS_YcgR"/>
</dbReference>
<evidence type="ECO:0000313" key="7">
    <source>
        <dbReference type="EMBL" id="MBK7413939.1"/>
    </source>
</evidence>
<evidence type="ECO:0000256" key="4">
    <source>
        <dbReference type="HAMAP-Rule" id="MF_01457"/>
    </source>
</evidence>
<dbReference type="GO" id="GO:0035438">
    <property type="term" value="F:cyclic-di-GMP binding"/>
    <property type="evidence" value="ECO:0007669"/>
    <property type="project" value="UniProtKB-UniRule"/>
</dbReference>
<sequence>MTLTQEDASVPIFEIDQTETYGRYLVSNPLEILLNLRALAKQRTIITLYLDDGSQFFLSSIVTVDEENGLIFLDASNQPALNQLAVNAQQATLSAILDRVKIQIRLPALNTSFIEGKLAFSSPLPSKLLRLQRREFFRLETPQAHPLRCKLAAKHQDEIIAFDLPLFDISGGGLSLIGNVEHAEKFALGELFKDCRLEIPGESVLSVNLRIQEILKSELPNGDHQLRLGCEFISLPGTRLTLIERYITRLERERKARETGLV</sequence>
<evidence type="ECO:0000256" key="3">
    <source>
        <dbReference type="ARBA" id="ARBA00023143"/>
    </source>
</evidence>
<evidence type="ECO:0000313" key="8">
    <source>
        <dbReference type="Proteomes" id="UP000739411"/>
    </source>
</evidence>
<dbReference type="EMBL" id="JADJMS010000005">
    <property type="protein sequence ID" value="MBK7413939.1"/>
    <property type="molecule type" value="Genomic_DNA"/>
</dbReference>
<dbReference type="Proteomes" id="UP000739411">
    <property type="component" value="Unassembled WGS sequence"/>
</dbReference>
<feature type="domain" description="Type III secretion system flagellar brake protein YcgR PilZN" evidence="6">
    <location>
        <begin position="24"/>
        <end position="130"/>
    </location>
</feature>
<dbReference type="InterPro" id="IPR009875">
    <property type="entry name" value="PilZ_domain"/>
</dbReference>